<comment type="caution">
    <text evidence="1">The sequence shown here is derived from an EMBL/GenBank/DDBJ whole genome shotgun (WGS) entry which is preliminary data.</text>
</comment>
<dbReference type="RefSeq" id="WP_010009691.1">
    <property type="nucleotide sequence ID" value="NZ_AZCN01000068.1"/>
</dbReference>
<evidence type="ECO:0000313" key="1">
    <source>
        <dbReference type="EMBL" id="KRK14743.1"/>
    </source>
</evidence>
<dbReference type="InterPro" id="IPR010368">
    <property type="entry name" value="Com_YlbF"/>
</dbReference>
<dbReference type="Proteomes" id="UP000051181">
    <property type="component" value="Unassembled WGS sequence"/>
</dbReference>
<protein>
    <submittedName>
        <fullName evidence="1">Regulatory protein YlbF</fullName>
    </submittedName>
</protein>
<name>A0A0R1F7Q6_9LACO</name>
<reference evidence="1 2" key="1">
    <citation type="journal article" date="2015" name="Genome Announc.">
        <title>Expanding the biotechnology potential of lactobacilli through comparative genomics of 213 strains and associated genera.</title>
        <authorList>
            <person name="Sun Z."/>
            <person name="Harris H.M."/>
            <person name="McCann A."/>
            <person name="Guo C."/>
            <person name="Argimon S."/>
            <person name="Zhang W."/>
            <person name="Yang X."/>
            <person name="Jeffery I.B."/>
            <person name="Cooney J.C."/>
            <person name="Kagawa T.F."/>
            <person name="Liu W."/>
            <person name="Song Y."/>
            <person name="Salvetti E."/>
            <person name="Wrobel A."/>
            <person name="Rasinkangas P."/>
            <person name="Parkhill J."/>
            <person name="Rea M.C."/>
            <person name="O'Sullivan O."/>
            <person name="Ritari J."/>
            <person name="Douillard F.P."/>
            <person name="Paul Ross R."/>
            <person name="Yang R."/>
            <person name="Briner A.E."/>
            <person name="Felis G.E."/>
            <person name="de Vos W.M."/>
            <person name="Barrangou R."/>
            <person name="Klaenhammer T.R."/>
            <person name="Caufield P.W."/>
            <person name="Cui Y."/>
            <person name="Zhang H."/>
            <person name="O'Toole P.W."/>
        </authorList>
    </citation>
    <scope>NUCLEOTIDE SEQUENCE [LARGE SCALE GENOMIC DNA]</scope>
    <source>
        <strain evidence="1 2">DSM 20001</strain>
    </source>
</reference>
<dbReference type="SUPFAM" id="SSF158622">
    <property type="entry name" value="YheA/YmcA-like"/>
    <property type="match status" value="1"/>
</dbReference>
<dbReference type="InterPro" id="IPR023378">
    <property type="entry name" value="YheA/YmcA-like_dom_sf"/>
</dbReference>
<proteinExistence type="predicted"/>
<sequence length="138" mass="15432">MIITENSVALLEQVDQLVVTLAASPLFQTYQQAKKALAADTVAQQKIAALQTVNEAFAAIKDYGQYAPDYQTKRRELRHLKREVTLWPTVAAFKRAEMDLQTALDEIGIRLADSISPDIKVATGNPFYVTSHTKKHCR</sequence>
<dbReference type="Pfam" id="PF06133">
    <property type="entry name" value="Com_YlbF"/>
    <property type="match status" value="1"/>
</dbReference>
<dbReference type="PANTHER" id="PTHR38448">
    <property type="entry name" value="REGULATORY PROTEIN YLBF-RELATED"/>
    <property type="match status" value="1"/>
</dbReference>
<dbReference type="EMBL" id="AZCN01000068">
    <property type="protein sequence ID" value="KRK14743.1"/>
    <property type="molecule type" value="Genomic_DNA"/>
</dbReference>
<accession>A0A0R1F7Q6</accession>
<dbReference type="PANTHER" id="PTHR38448:SF2">
    <property type="entry name" value="REGULATORY PROTEIN YLBF"/>
    <property type="match status" value="1"/>
</dbReference>
<dbReference type="PATRIC" id="fig|913848.6.peg.2174"/>
<gene>
    <name evidence="1" type="ORF">FD22_GL002128</name>
</gene>
<dbReference type="Gene3D" id="1.20.1500.10">
    <property type="entry name" value="YheA/YmcA-like"/>
    <property type="match status" value="1"/>
</dbReference>
<dbReference type="GeneID" id="65916897"/>
<evidence type="ECO:0000313" key="2">
    <source>
        <dbReference type="Proteomes" id="UP000051181"/>
    </source>
</evidence>
<dbReference type="InterPro" id="IPR052767">
    <property type="entry name" value="Bact_com_dev_regulator"/>
</dbReference>
<dbReference type="eggNOG" id="COG3679">
    <property type="taxonomic scope" value="Bacteria"/>
</dbReference>
<dbReference type="AlphaFoldDB" id="A0A0R1F7Q6"/>
<organism evidence="1 2">
    <name type="scientific">Loigolactobacillus coryniformis subsp. coryniformis KCTC 3167 = DSM 20001</name>
    <dbReference type="NCBI Taxonomy" id="913848"/>
    <lineage>
        <taxon>Bacteria</taxon>
        <taxon>Bacillati</taxon>
        <taxon>Bacillota</taxon>
        <taxon>Bacilli</taxon>
        <taxon>Lactobacillales</taxon>
        <taxon>Lactobacillaceae</taxon>
        <taxon>Loigolactobacillus</taxon>
    </lineage>
</organism>